<dbReference type="EMBL" id="AP026867">
    <property type="protein sequence ID" value="BDS12046.1"/>
    <property type="molecule type" value="Genomic_DNA"/>
</dbReference>
<evidence type="ECO:0000313" key="1">
    <source>
        <dbReference type="EMBL" id="BDS12046.1"/>
    </source>
</evidence>
<organism evidence="1 2">
    <name type="scientific">Aureispira anguillae</name>
    <dbReference type="NCBI Taxonomy" id="2864201"/>
    <lineage>
        <taxon>Bacteria</taxon>
        <taxon>Pseudomonadati</taxon>
        <taxon>Bacteroidota</taxon>
        <taxon>Saprospiria</taxon>
        <taxon>Saprospirales</taxon>
        <taxon>Saprospiraceae</taxon>
        <taxon>Aureispira</taxon>
    </lineage>
</organism>
<dbReference type="PANTHER" id="PTHR41317:SF1">
    <property type="entry name" value="PD-(D_E)XK NUCLEASE FAMILY TRANSPOSASE"/>
    <property type="match status" value="1"/>
</dbReference>
<dbReference type="Pfam" id="PF12784">
    <property type="entry name" value="PDDEXK_2"/>
    <property type="match status" value="1"/>
</dbReference>
<name>A0A915YFH7_9BACT</name>
<sequence>MSLKDKYINPLTDFGFKKLFGVEPNKELLIDFLNQLLPPIHQIKHLSYTKNEHLGSTAQERKAIFDLYCESASGEKFIVEVQKAKQNFFKDRSVYYSTFPIQEQAKKGDWDFQLAAVYTIGILDFVFDEHKDRDDILHTVKLKDHKNRLFYDKLTYIYIELPKFTKSDTELQSKFDKWLYVFRHLANLQNRPIALQEKIFEKLFEVAEIAKFSPKEKERYEESLKYYRDLKNVVDASKEEGRMEGKIEGREEEKIEIASNLKKQGIPIAVIIQATGLSEDIIENL</sequence>
<gene>
    <name evidence="1" type="ORF">AsAng_0027610</name>
</gene>
<evidence type="ECO:0000313" key="2">
    <source>
        <dbReference type="Proteomes" id="UP001060919"/>
    </source>
</evidence>
<dbReference type="AlphaFoldDB" id="A0A915YFH7"/>
<dbReference type="NCBIfam" id="TIGR01784">
    <property type="entry name" value="T_den_put_tspse"/>
    <property type="match status" value="1"/>
</dbReference>
<dbReference type="RefSeq" id="WP_264793166.1">
    <property type="nucleotide sequence ID" value="NZ_AP026867.1"/>
</dbReference>
<dbReference type="KEGG" id="aup:AsAng_0027610"/>
<protein>
    <submittedName>
        <fullName evidence="1">Rpn family recombination-promoting nuclease/putative transposase</fullName>
    </submittedName>
</protein>
<proteinExistence type="predicted"/>
<dbReference type="Proteomes" id="UP001060919">
    <property type="component" value="Chromosome"/>
</dbReference>
<accession>A0A915YFH7</accession>
<dbReference type="PANTHER" id="PTHR41317">
    <property type="entry name" value="PD-(D_E)XK NUCLEASE FAMILY TRANSPOSASE"/>
    <property type="match status" value="1"/>
</dbReference>
<keyword evidence="2" id="KW-1185">Reference proteome</keyword>
<reference evidence="1" key="1">
    <citation type="submission" date="2022-09" db="EMBL/GenBank/DDBJ databases">
        <title>Aureispira anguillicida sp. nov., isolated from Leptocephalus of Japanese eel Anguilla japonica.</title>
        <authorList>
            <person name="Yuasa K."/>
            <person name="Mekata T."/>
            <person name="Ikunari K."/>
        </authorList>
    </citation>
    <scope>NUCLEOTIDE SEQUENCE</scope>
    <source>
        <strain evidence="1">EL160426</strain>
    </source>
</reference>
<dbReference type="InterPro" id="IPR010106">
    <property type="entry name" value="RpnA"/>
</dbReference>